<dbReference type="PANTHER" id="PTHR23183:SF0">
    <property type="entry name" value="NUCLEOLAR PROTEIN 14"/>
    <property type="match status" value="1"/>
</dbReference>
<evidence type="ECO:0000256" key="7">
    <source>
        <dbReference type="SAM" id="Coils"/>
    </source>
</evidence>
<dbReference type="AlphaFoldDB" id="A0A4Y2IFS3"/>
<sequence length="857" mass="98940">MVKKVFKKKISFKGEENPFNLKLNREKHTVLGQNTKGTKGLRCISRANIHLKRKELYNKSKKASQKANKFVDRRLLHEDEEDSITARFVQERKKKLKKNKYNLNDEELTHGGIPLHALKNLKDEPVGSDDEEQLDAAFVNKAHFGGANQEPLSHKEIIDKLILDSKQKKHEKKIERELTLDLTEKLDQDWKASISGNNRVPKALEQLQVAKKKESILDLLQATDKPKIMHLPVKTKPDQPKEDPYNILEMDLKYSKKSTPITRTKTVEELEKEEQEKQFKLEQERSQRMNDDRETKINAKDHLSADSIIDDFDLEPMLVEDNVNEKSSSDKDSDYSDSEVDDDSDQSDHLSEDDHDVVINDDELEVTENDLVNGNSNESFDIPTNIDEFEEYLENHNISAEDILAAVEQIIKPFLKAKSEKRLNKLSNFFGILIEYSMKYLKNNYAVSENLAPHLFDIAEVASVKTSEKILSFLDEEQDVFQKCKAKKKKNNFPRLQSLLLLKYCSVLYSVSDFIHPVVTPAILFMCDILSSEFFITFQNIESRLYICSIVLDCVIQSKRLVPEALSFLNKMLKLACPHKTKFTAKNQIIDLVIDEKQTSSLINDINVFCPDESVTEDLRKLSIILKSVNLLNKFSALYVHLPSFNNLFSETLSACSELPIEYFPPSLTDAVSLLVQEIKKQDSRNLLPLTYENTKPKPLKLFEPAYESKFTKKDDIKRKLKVLKNVSQKIKKVEKDMLREMRRDLQVVAAEKLKEQLESDAERKRKVKELYHDLAVQEGKGPKTRTKGRLPCYNADAPFERMALDILGFLPVMTRGNRYVLVLMDYFTKWPEAVPIPDQEDFTVTEELIRSWLSKT</sequence>
<keyword evidence="5" id="KW-0539">Nucleus</keyword>
<accession>A0A4Y2IFS3</accession>
<feature type="compositionally biased region" description="Basic and acidic residues" evidence="8">
    <location>
        <begin position="265"/>
        <end position="302"/>
    </location>
</feature>
<evidence type="ECO:0000256" key="8">
    <source>
        <dbReference type="SAM" id="MobiDB-lite"/>
    </source>
</evidence>
<dbReference type="GO" id="GO:0030490">
    <property type="term" value="P:maturation of SSU-rRNA"/>
    <property type="evidence" value="ECO:0007669"/>
    <property type="project" value="TreeGrafter"/>
</dbReference>
<dbReference type="GO" id="GO:0003676">
    <property type="term" value="F:nucleic acid binding"/>
    <property type="evidence" value="ECO:0007669"/>
    <property type="project" value="InterPro"/>
</dbReference>
<evidence type="ECO:0000256" key="6">
    <source>
        <dbReference type="ARBA" id="ARBA00024695"/>
    </source>
</evidence>
<evidence type="ECO:0000256" key="3">
    <source>
        <dbReference type="ARBA" id="ARBA00022517"/>
    </source>
</evidence>
<comment type="similarity">
    <text evidence="2">Belongs to the NOP14 family.</text>
</comment>
<evidence type="ECO:0000256" key="2">
    <source>
        <dbReference type="ARBA" id="ARBA00007466"/>
    </source>
</evidence>
<dbReference type="EMBL" id="BGPR01002620">
    <property type="protein sequence ID" value="GBM76430.1"/>
    <property type="molecule type" value="Genomic_DNA"/>
</dbReference>
<dbReference type="PANTHER" id="PTHR23183">
    <property type="entry name" value="NOP14"/>
    <property type="match status" value="1"/>
</dbReference>
<comment type="function">
    <text evidence="6">Involved in nucleolar processing of pre-18S ribosomal RNA. Has a role in the nuclear export of 40S pre-ribosomal subunit to the cytoplasm.</text>
</comment>
<evidence type="ECO:0000256" key="1">
    <source>
        <dbReference type="ARBA" id="ARBA00004604"/>
    </source>
</evidence>
<feature type="compositionally biased region" description="Basic and acidic residues" evidence="8">
    <location>
        <begin position="346"/>
        <end position="358"/>
    </location>
</feature>
<feature type="compositionally biased region" description="Basic and acidic residues" evidence="8">
    <location>
        <begin position="323"/>
        <end position="334"/>
    </location>
</feature>
<dbReference type="OrthoDB" id="441771at2759"/>
<dbReference type="InterPro" id="IPR036397">
    <property type="entry name" value="RNaseH_sf"/>
</dbReference>
<dbReference type="GO" id="GO:0030692">
    <property type="term" value="C:Noc4p-Nop14p complex"/>
    <property type="evidence" value="ECO:0007669"/>
    <property type="project" value="TreeGrafter"/>
</dbReference>
<dbReference type="InterPro" id="IPR012337">
    <property type="entry name" value="RNaseH-like_sf"/>
</dbReference>
<evidence type="ECO:0000256" key="4">
    <source>
        <dbReference type="ARBA" id="ARBA00022552"/>
    </source>
</evidence>
<comment type="caution">
    <text evidence="9">The sequence shown here is derived from an EMBL/GenBank/DDBJ whole genome shotgun (WGS) entry which is preliminary data.</text>
</comment>
<evidence type="ECO:0000256" key="5">
    <source>
        <dbReference type="ARBA" id="ARBA00023242"/>
    </source>
</evidence>
<name>A0A4Y2IFS3_ARAVE</name>
<gene>
    <name evidence="9" type="primary">NOP14</name>
    <name evidence="9" type="ORF">AVEN_2081_1</name>
</gene>
<keyword evidence="7" id="KW-0175">Coiled coil</keyword>
<keyword evidence="4" id="KW-0698">rRNA processing</keyword>
<dbReference type="GO" id="GO:0032040">
    <property type="term" value="C:small-subunit processome"/>
    <property type="evidence" value="ECO:0007669"/>
    <property type="project" value="InterPro"/>
</dbReference>
<feature type="region of interest" description="Disordered" evidence="8">
    <location>
        <begin position="321"/>
        <end position="361"/>
    </location>
</feature>
<feature type="region of interest" description="Disordered" evidence="8">
    <location>
        <begin position="262"/>
        <end position="302"/>
    </location>
</feature>
<evidence type="ECO:0000313" key="10">
    <source>
        <dbReference type="Proteomes" id="UP000499080"/>
    </source>
</evidence>
<reference evidence="9 10" key="1">
    <citation type="journal article" date="2019" name="Sci. Rep.">
        <title>Orb-weaving spider Araneus ventricosus genome elucidates the spidroin gene catalogue.</title>
        <authorList>
            <person name="Kono N."/>
            <person name="Nakamura H."/>
            <person name="Ohtoshi R."/>
            <person name="Moran D.A.P."/>
            <person name="Shinohara A."/>
            <person name="Yoshida Y."/>
            <person name="Fujiwara M."/>
            <person name="Mori M."/>
            <person name="Tomita M."/>
            <person name="Arakawa K."/>
        </authorList>
    </citation>
    <scope>NUCLEOTIDE SEQUENCE [LARGE SCALE GENOMIC DNA]</scope>
</reference>
<comment type="subcellular location">
    <subcellularLocation>
        <location evidence="1">Nucleus</location>
        <location evidence="1">Nucleolus</location>
    </subcellularLocation>
</comment>
<organism evidence="9 10">
    <name type="scientific">Araneus ventricosus</name>
    <name type="common">Orbweaver spider</name>
    <name type="synonym">Epeira ventricosa</name>
    <dbReference type="NCBI Taxonomy" id="182803"/>
    <lineage>
        <taxon>Eukaryota</taxon>
        <taxon>Metazoa</taxon>
        <taxon>Ecdysozoa</taxon>
        <taxon>Arthropoda</taxon>
        <taxon>Chelicerata</taxon>
        <taxon>Arachnida</taxon>
        <taxon>Araneae</taxon>
        <taxon>Araneomorphae</taxon>
        <taxon>Entelegynae</taxon>
        <taxon>Araneoidea</taxon>
        <taxon>Araneidae</taxon>
        <taxon>Araneus</taxon>
    </lineage>
</organism>
<keyword evidence="10" id="KW-1185">Reference proteome</keyword>
<evidence type="ECO:0000313" key="9">
    <source>
        <dbReference type="EMBL" id="GBM76430.1"/>
    </source>
</evidence>
<feature type="compositionally biased region" description="Acidic residues" evidence="8">
    <location>
        <begin position="335"/>
        <end position="345"/>
    </location>
</feature>
<keyword evidence="3" id="KW-0690">Ribosome biogenesis</keyword>
<dbReference type="Pfam" id="PF04147">
    <property type="entry name" value="Nop14"/>
    <property type="match status" value="1"/>
</dbReference>
<proteinExistence type="inferred from homology"/>
<dbReference type="SUPFAM" id="SSF53098">
    <property type="entry name" value="Ribonuclease H-like"/>
    <property type="match status" value="1"/>
</dbReference>
<protein>
    <submittedName>
        <fullName evidence="9">Nucleolar protein 14</fullName>
    </submittedName>
</protein>
<dbReference type="InterPro" id="IPR007276">
    <property type="entry name" value="Nop14"/>
</dbReference>
<dbReference type="Gene3D" id="3.30.420.10">
    <property type="entry name" value="Ribonuclease H-like superfamily/Ribonuclease H"/>
    <property type="match status" value="1"/>
</dbReference>
<dbReference type="Proteomes" id="UP000499080">
    <property type="component" value="Unassembled WGS sequence"/>
</dbReference>
<feature type="coiled-coil region" evidence="7">
    <location>
        <begin position="717"/>
        <end position="771"/>
    </location>
</feature>